<dbReference type="Proteomes" id="UP001177021">
    <property type="component" value="Unassembled WGS sequence"/>
</dbReference>
<evidence type="ECO:0000313" key="2">
    <source>
        <dbReference type="Proteomes" id="UP001177021"/>
    </source>
</evidence>
<proteinExistence type="predicted"/>
<name>A0ACB0J7R5_TRIPR</name>
<evidence type="ECO:0000313" key="1">
    <source>
        <dbReference type="EMBL" id="CAJ2641028.1"/>
    </source>
</evidence>
<reference evidence="1" key="1">
    <citation type="submission" date="2023-10" db="EMBL/GenBank/DDBJ databases">
        <authorList>
            <person name="Rodriguez Cubillos JULIANA M."/>
            <person name="De Vega J."/>
        </authorList>
    </citation>
    <scope>NUCLEOTIDE SEQUENCE</scope>
</reference>
<gene>
    <name evidence="1" type="ORF">MILVUS5_LOCUS10766</name>
</gene>
<sequence>MASASHFNNDVEDAAPPSSPRLSPVLITDLQALPESDPRDGQETSWTSEDGDLVVLTEKQAGKRPQSEQGRSAETDLSTASVTNAELAALIAALKQTTEALQGQNRRMDEQNMRLDRLERNQRFSRNNSPPRRAPTSPSPPRQETVRQRRPALERIEQPGRKRDHVSPPREGISSPNLKKGKIVDRTPPRRHSPQGLSLMTKQGQPVSRSHHTDQFSRSPTPDREGSPPLNSHESDEDDPRCPLSHDILQAPVPKGCERPPPLPAYDGLSDPDEHIASVNATLNFLRVSGAIRCRIFPTTLRKGAMAWYHSLAPRSITSWMDLSDQFRRHFTASRKQPKTEAVLDAIFQADNESLRSFIERFNKEAVQRSNAPRAEAAETSNTEEAAPERSGHKPVALAISRPEDFFVPDYLDDTYVAPTLNKWDALAQAMVISVGGFDKQTVGSIKRKFEELIDGSSNLSATLDKPKGQSKPLAFYMEELPGGTANSQIPLLIRVDMTNMDVRRAKLRHCMETLKLQGESSMRPPKEMSISGSSPSPRSPRQQLPCPYQKSAPLTSTAAFPNRKSKMRRSSARRRRKTTRQAKSTVVQFQTASSS</sequence>
<dbReference type="EMBL" id="CASHSV030000024">
    <property type="protein sequence ID" value="CAJ2641028.1"/>
    <property type="molecule type" value="Genomic_DNA"/>
</dbReference>
<keyword evidence="2" id="KW-1185">Reference proteome</keyword>
<protein>
    <submittedName>
        <fullName evidence="1">Uncharacterized protein</fullName>
    </submittedName>
</protein>
<comment type="caution">
    <text evidence="1">The sequence shown here is derived from an EMBL/GenBank/DDBJ whole genome shotgun (WGS) entry which is preliminary data.</text>
</comment>
<accession>A0ACB0J7R5</accession>
<organism evidence="1 2">
    <name type="scientific">Trifolium pratense</name>
    <name type="common">Red clover</name>
    <dbReference type="NCBI Taxonomy" id="57577"/>
    <lineage>
        <taxon>Eukaryota</taxon>
        <taxon>Viridiplantae</taxon>
        <taxon>Streptophyta</taxon>
        <taxon>Embryophyta</taxon>
        <taxon>Tracheophyta</taxon>
        <taxon>Spermatophyta</taxon>
        <taxon>Magnoliopsida</taxon>
        <taxon>eudicotyledons</taxon>
        <taxon>Gunneridae</taxon>
        <taxon>Pentapetalae</taxon>
        <taxon>rosids</taxon>
        <taxon>fabids</taxon>
        <taxon>Fabales</taxon>
        <taxon>Fabaceae</taxon>
        <taxon>Papilionoideae</taxon>
        <taxon>50 kb inversion clade</taxon>
        <taxon>NPAAA clade</taxon>
        <taxon>Hologalegina</taxon>
        <taxon>IRL clade</taxon>
        <taxon>Trifolieae</taxon>
        <taxon>Trifolium</taxon>
    </lineage>
</organism>